<gene>
    <name evidence="3" type="ORF">OVS_03700</name>
</gene>
<evidence type="ECO:0000256" key="2">
    <source>
        <dbReference type="SAM" id="MobiDB-lite"/>
    </source>
</evidence>
<protein>
    <submittedName>
        <fullName evidence="3">Uncharacterized protein</fullName>
    </submittedName>
</protein>
<feature type="region of interest" description="Disordered" evidence="2">
    <location>
        <begin position="298"/>
        <end position="323"/>
    </location>
</feature>
<feature type="compositionally biased region" description="Polar residues" evidence="2">
    <location>
        <begin position="298"/>
        <end position="309"/>
    </location>
</feature>
<evidence type="ECO:0000256" key="1">
    <source>
        <dbReference type="SAM" id="Coils"/>
    </source>
</evidence>
<proteinExistence type="predicted"/>
<organism evidence="3 4">
    <name type="scientific">Mycoplasma ovis str. Michigan</name>
    <dbReference type="NCBI Taxonomy" id="1415773"/>
    <lineage>
        <taxon>Bacteria</taxon>
        <taxon>Bacillati</taxon>
        <taxon>Mycoplasmatota</taxon>
        <taxon>Mollicutes</taxon>
        <taxon>Mycoplasmataceae</taxon>
        <taxon>Mycoplasma</taxon>
    </lineage>
</organism>
<evidence type="ECO:0000313" key="4">
    <source>
        <dbReference type="Proteomes" id="UP000018745"/>
    </source>
</evidence>
<dbReference type="Proteomes" id="UP000018745">
    <property type="component" value="Chromosome"/>
</dbReference>
<feature type="region of interest" description="Disordered" evidence="2">
    <location>
        <begin position="82"/>
        <end position="120"/>
    </location>
</feature>
<feature type="compositionally biased region" description="Basic and acidic residues" evidence="2">
    <location>
        <begin position="102"/>
        <end position="120"/>
    </location>
</feature>
<reference evidence="3 4" key="1">
    <citation type="journal article" date="2014" name="Genome Announc.">
        <title>Complete Genome Sequence of Mycoplasma ovis Strain Michigan, a Hemoplasma of Sheep with Two Distinct 16S rRNA Genes.</title>
        <authorList>
            <person name="Deshuillers P.L."/>
            <person name="Santos A.P."/>
            <person name="do Nascimento N.C."/>
            <person name="Hampel J.A."/>
            <person name="Bergin I.L."/>
            <person name="Dyson M.C."/>
            <person name="Messick J.B."/>
        </authorList>
    </citation>
    <scope>NUCLEOTIDE SEQUENCE [LARGE SCALE GENOMIC DNA]</scope>
    <source>
        <strain evidence="3 4">Michigan</strain>
    </source>
</reference>
<feature type="coiled-coil region" evidence="1">
    <location>
        <begin position="129"/>
        <end position="156"/>
    </location>
</feature>
<keyword evidence="4" id="KW-1185">Reference proteome</keyword>
<dbReference type="EMBL" id="CP006935">
    <property type="protein sequence ID" value="AHC40486.1"/>
    <property type="molecule type" value="Genomic_DNA"/>
</dbReference>
<evidence type="ECO:0000313" key="3">
    <source>
        <dbReference type="EMBL" id="AHC40486.1"/>
    </source>
</evidence>
<feature type="coiled-coil region" evidence="1">
    <location>
        <begin position="224"/>
        <end position="251"/>
    </location>
</feature>
<feature type="compositionally biased region" description="Basic and acidic residues" evidence="2">
    <location>
        <begin position="310"/>
        <end position="323"/>
    </location>
</feature>
<name>A0ABN4BNA8_9MOLU</name>
<accession>A0ABN4BNA8</accession>
<keyword evidence="1" id="KW-0175">Coiled coil</keyword>
<sequence>MVVMEERLRTDAFTERDYRFENLVVWGVNYSKGDYNFLTSKQIQSFSEHKTHRSPLINGVIKFPTQRVKQAYFISKRNNLNKSKSSDEQVEEDKDSILKSFSSEDHPEGDQLFPDKHPLGRDLAKDLEDEEHQRLLEEQEASYKEDERNLNTYSLKDFPLADPETINKLADTHSKYFRLLTKLQDTHTPEDFVTAFRIQDRIAYLLDNQTLLYKTLTKQLIKYLEKINDKLEKYLKDITLKQEDLKRMNAQISRFNEYDRKTQSRLDQAAKETNLFQKDLQTYQDSLRGLQTELQAELQTAPESSNGTKSPDELKLKHEIVVH</sequence>